<dbReference type="GO" id="GO:0005886">
    <property type="term" value="C:plasma membrane"/>
    <property type="evidence" value="ECO:0007669"/>
    <property type="project" value="TreeGrafter"/>
</dbReference>
<feature type="transmembrane region" description="Helical" evidence="6">
    <location>
        <begin position="235"/>
        <end position="255"/>
    </location>
</feature>
<organism evidence="7 8">
    <name type="scientific">Campylobacter hominis (strain ATCC BAA-381 / DSM 21671 / CCUG 45161 / LMG 19568 / NCTC 13146 / CH001A)</name>
    <dbReference type="NCBI Taxonomy" id="360107"/>
    <lineage>
        <taxon>Bacteria</taxon>
        <taxon>Pseudomonadati</taxon>
        <taxon>Campylobacterota</taxon>
        <taxon>Epsilonproteobacteria</taxon>
        <taxon>Campylobacterales</taxon>
        <taxon>Campylobacteraceae</taxon>
        <taxon>Campylobacter</taxon>
    </lineage>
</organism>
<sequence>MSEIIEKPVDPNAQLSDMQSFPLRGVIIILIAAVLSFGLFYVLPYEANTNKGLCMLFFIAILWVSEAVHITITALMVPIIAILIGIGSYAKDGSFKALSFKDALAGFSSPTIYLFFGGFALATALHIQKLDKKIAVKIISLAGNNLGIAVISLCVVTALLSMWVSNTGVAAMMLPLALGLLGAVDKEKDRSTFVFVLLGVAYSASIGGLGTMVGSPPNALAGQALNFTFVDWMKIGLPMVIIFMPLMFIILYFVLRPNLNRKIEFEAEYIPWNRARILTTIVFVCTALLWLLAKPISGLVGFKIADGLVALLAAAFIVVLGLATWRDIAENTDWGVLLLFGGGLALSAILEMSGASKVLGETVAGVVAGLPKIIIIFIVAIFVIALTEFTSNTASAALLLPVFASVAAEVGLPKETLTIIIGIGASCAFMMPVATPPNAIVFGTGHIKQIEMIKCGVALCLSCAVILTLVTYLFYA</sequence>
<dbReference type="EMBL" id="CP000776">
    <property type="protein sequence ID" value="ABS50967.1"/>
    <property type="molecule type" value="Genomic_DNA"/>
</dbReference>
<comment type="subcellular location">
    <subcellularLocation>
        <location evidence="1">Membrane</location>
        <topology evidence="1">Multi-pass membrane protein</topology>
    </subcellularLocation>
</comment>
<dbReference type="NCBIfam" id="TIGR00785">
    <property type="entry name" value="dass"/>
    <property type="match status" value="1"/>
</dbReference>
<keyword evidence="2" id="KW-0813">Transport</keyword>
<gene>
    <name evidence="7" type="ordered locus">CHAB381_0809</name>
</gene>
<keyword evidence="3 6" id="KW-0812">Transmembrane</keyword>
<feature type="transmembrane region" description="Helical" evidence="6">
    <location>
        <begin position="139"/>
        <end position="161"/>
    </location>
</feature>
<accession>A7I1I5</accession>
<dbReference type="CDD" id="cd01115">
    <property type="entry name" value="SLC13_permease"/>
    <property type="match status" value="1"/>
</dbReference>
<feature type="transmembrane region" description="Helical" evidence="6">
    <location>
        <begin position="362"/>
        <end position="386"/>
    </location>
</feature>
<feature type="transmembrane region" description="Helical" evidence="6">
    <location>
        <begin position="418"/>
        <end position="443"/>
    </location>
</feature>
<name>A7I1I5_CAMHC</name>
<keyword evidence="8" id="KW-1185">Reference proteome</keyword>
<keyword evidence="4 6" id="KW-1133">Transmembrane helix</keyword>
<dbReference type="GO" id="GO:0015141">
    <property type="term" value="F:succinate transmembrane transporter activity"/>
    <property type="evidence" value="ECO:0007669"/>
    <property type="project" value="UniProtKB-ARBA"/>
</dbReference>
<evidence type="ECO:0000256" key="2">
    <source>
        <dbReference type="ARBA" id="ARBA00022448"/>
    </source>
</evidence>
<keyword evidence="5 6" id="KW-0472">Membrane</keyword>
<evidence type="ECO:0000256" key="4">
    <source>
        <dbReference type="ARBA" id="ARBA00022989"/>
    </source>
</evidence>
<dbReference type="Proteomes" id="UP000002407">
    <property type="component" value="Chromosome"/>
</dbReference>
<feature type="transmembrane region" description="Helical" evidence="6">
    <location>
        <begin position="455"/>
        <end position="475"/>
    </location>
</feature>
<feature type="transmembrane region" description="Helical" evidence="6">
    <location>
        <begin position="104"/>
        <end position="127"/>
    </location>
</feature>
<evidence type="ECO:0000256" key="1">
    <source>
        <dbReference type="ARBA" id="ARBA00004141"/>
    </source>
</evidence>
<protein>
    <submittedName>
        <fullName evidence="7">Transporter, NadC family</fullName>
    </submittedName>
</protein>
<feature type="transmembrane region" description="Helical" evidence="6">
    <location>
        <begin position="299"/>
        <end position="322"/>
    </location>
</feature>
<evidence type="ECO:0000313" key="8">
    <source>
        <dbReference type="Proteomes" id="UP000002407"/>
    </source>
</evidence>
<proteinExistence type="predicted"/>
<dbReference type="STRING" id="360107.CHAB381_0809"/>
<dbReference type="PANTHER" id="PTHR10283:SF82">
    <property type="entry name" value="SOLUTE CARRIER FAMILY 13 MEMBER 2"/>
    <property type="match status" value="1"/>
</dbReference>
<evidence type="ECO:0000256" key="6">
    <source>
        <dbReference type="SAM" id="Phobius"/>
    </source>
</evidence>
<feature type="transmembrane region" description="Helical" evidence="6">
    <location>
        <begin position="55"/>
        <end position="84"/>
    </location>
</feature>
<evidence type="ECO:0000313" key="7">
    <source>
        <dbReference type="EMBL" id="ABS50967.1"/>
    </source>
</evidence>
<dbReference type="InterPro" id="IPR001898">
    <property type="entry name" value="SLC13A/DASS"/>
</dbReference>
<evidence type="ECO:0000256" key="3">
    <source>
        <dbReference type="ARBA" id="ARBA00022692"/>
    </source>
</evidence>
<feature type="transmembrane region" description="Helical" evidence="6">
    <location>
        <begin position="193"/>
        <end position="215"/>
    </location>
</feature>
<dbReference type="KEGG" id="cha:CHAB381_0809"/>
<feature type="transmembrane region" description="Helical" evidence="6">
    <location>
        <begin position="167"/>
        <end position="184"/>
    </location>
</feature>
<feature type="transmembrane region" description="Helical" evidence="6">
    <location>
        <begin position="334"/>
        <end position="350"/>
    </location>
</feature>
<dbReference type="Pfam" id="PF00939">
    <property type="entry name" value="Na_sulph_symp"/>
    <property type="match status" value="1"/>
</dbReference>
<feature type="transmembrane region" description="Helical" evidence="6">
    <location>
        <begin position="21"/>
        <end position="43"/>
    </location>
</feature>
<feature type="transmembrane region" description="Helical" evidence="6">
    <location>
        <begin position="275"/>
        <end position="293"/>
    </location>
</feature>
<dbReference type="PROSITE" id="PS01271">
    <property type="entry name" value="NA_SULFATE"/>
    <property type="match status" value="1"/>
</dbReference>
<evidence type="ECO:0000256" key="5">
    <source>
        <dbReference type="ARBA" id="ARBA00023136"/>
    </source>
</evidence>
<reference evidence="8" key="1">
    <citation type="submission" date="2007-07" db="EMBL/GenBank/DDBJ databases">
        <title>Complete genome sequence of Campylobacter hominis ATCC BAA-381, a commensal isolated from the human gastrointestinal tract.</title>
        <authorList>
            <person name="Fouts D.E."/>
            <person name="Mongodin E.F."/>
            <person name="Puiu D."/>
            <person name="Sebastian Y."/>
            <person name="Miller W.G."/>
            <person name="Mandrell R.E."/>
            <person name="Nelson K.E."/>
        </authorList>
    </citation>
    <scope>NUCLEOTIDE SEQUENCE [LARGE SCALE GENOMIC DNA]</scope>
    <source>
        <strain evidence="8">ATCC BAA-381 / LMG 19568 / NCTC 13146 / CH001A</strain>
    </source>
</reference>
<feature type="transmembrane region" description="Helical" evidence="6">
    <location>
        <begin position="393"/>
        <end position="412"/>
    </location>
</feature>
<dbReference type="HOGENOM" id="CLU_005170_0_2_7"/>
<dbReference type="InterPro" id="IPR031312">
    <property type="entry name" value="Na/sul_symport_CS"/>
</dbReference>
<dbReference type="PANTHER" id="PTHR10283">
    <property type="entry name" value="SOLUTE CARRIER FAMILY 13 MEMBER"/>
    <property type="match status" value="1"/>
</dbReference>
<dbReference type="eggNOG" id="COG0471">
    <property type="taxonomic scope" value="Bacteria"/>
</dbReference>
<dbReference type="AlphaFoldDB" id="A7I1I5"/>